<accession>A0A0E9WA19</accession>
<name>A0A0E9WA19_ANGAN</name>
<sequence>MSYSSHSFFLHFYCCPHTFRSINLYFQTPQMIIYRMYNQTTTTSIRFDIAILQEHTNYLNITAETRKEH</sequence>
<dbReference type="AlphaFoldDB" id="A0A0E9WA19"/>
<dbReference type="EMBL" id="GBXM01021365">
    <property type="protein sequence ID" value="JAH87212.1"/>
    <property type="molecule type" value="Transcribed_RNA"/>
</dbReference>
<reference evidence="1" key="2">
    <citation type="journal article" date="2015" name="Fish Shellfish Immunol.">
        <title>Early steps in the European eel (Anguilla anguilla)-Vibrio vulnificus interaction in the gills: Role of the RtxA13 toxin.</title>
        <authorList>
            <person name="Callol A."/>
            <person name="Pajuelo D."/>
            <person name="Ebbesson L."/>
            <person name="Teles M."/>
            <person name="MacKenzie S."/>
            <person name="Amaro C."/>
        </authorList>
    </citation>
    <scope>NUCLEOTIDE SEQUENCE</scope>
</reference>
<evidence type="ECO:0000313" key="1">
    <source>
        <dbReference type="EMBL" id="JAH87212.1"/>
    </source>
</evidence>
<organism evidence="1">
    <name type="scientific">Anguilla anguilla</name>
    <name type="common">European freshwater eel</name>
    <name type="synonym">Muraena anguilla</name>
    <dbReference type="NCBI Taxonomy" id="7936"/>
    <lineage>
        <taxon>Eukaryota</taxon>
        <taxon>Metazoa</taxon>
        <taxon>Chordata</taxon>
        <taxon>Craniata</taxon>
        <taxon>Vertebrata</taxon>
        <taxon>Euteleostomi</taxon>
        <taxon>Actinopterygii</taxon>
        <taxon>Neopterygii</taxon>
        <taxon>Teleostei</taxon>
        <taxon>Anguilliformes</taxon>
        <taxon>Anguillidae</taxon>
        <taxon>Anguilla</taxon>
    </lineage>
</organism>
<proteinExistence type="predicted"/>
<protein>
    <submittedName>
        <fullName evidence="1">Uncharacterized protein</fullName>
    </submittedName>
</protein>
<reference evidence="1" key="1">
    <citation type="submission" date="2014-11" db="EMBL/GenBank/DDBJ databases">
        <authorList>
            <person name="Amaro Gonzalez C."/>
        </authorList>
    </citation>
    <scope>NUCLEOTIDE SEQUENCE</scope>
</reference>